<evidence type="ECO:0000259" key="4">
    <source>
        <dbReference type="PROSITE" id="PS50977"/>
    </source>
</evidence>
<dbReference type="Gene3D" id="1.10.357.10">
    <property type="entry name" value="Tetracycline Repressor, domain 2"/>
    <property type="match status" value="1"/>
</dbReference>
<evidence type="ECO:0000256" key="1">
    <source>
        <dbReference type="ARBA" id="ARBA00023125"/>
    </source>
</evidence>
<evidence type="ECO:0000256" key="2">
    <source>
        <dbReference type="PROSITE-ProRule" id="PRU00335"/>
    </source>
</evidence>
<evidence type="ECO:0000313" key="5">
    <source>
        <dbReference type="EMBL" id="PUE53485.1"/>
    </source>
</evidence>
<dbReference type="RefSeq" id="WP_108312959.1">
    <property type="nucleotide sequence ID" value="NZ_NESN01000003.1"/>
</dbReference>
<dbReference type="Pfam" id="PF17938">
    <property type="entry name" value="TetR_C_29"/>
    <property type="match status" value="1"/>
</dbReference>
<dbReference type="SUPFAM" id="SSF48498">
    <property type="entry name" value="Tetracyclin repressor-like, C-terminal domain"/>
    <property type="match status" value="1"/>
</dbReference>
<feature type="DNA-binding region" description="H-T-H motif" evidence="2">
    <location>
        <begin position="51"/>
        <end position="70"/>
    </location>
</feature>
<proteinExistence type="predicted"/>
<dbReference type="InterPro" id="IPR001647">
    <property type="entry name" value="HTH_TetR"/>
</dbReference>
<accession>A0A315EA38</accession>
<dbReference type="GO" id="GO:0003677">
    <property type="term" value="F:DNA binding"/>
    <property type="evidence" value="ECO:0007669"/>
    <property type="project" value="UniProtKB-UniRule"/>
</dbReference>
<dbReference type="PANTHER" id="PTHR30328">
    <property type="entry name" value="TRANSCRIPTIONAL REPRESSOR"/>
    <property type="match status" value="1"/>
</dbReference>
<sequence length="230" mass="26171">MNQLVHFEASQPLTPDAARESGRTNDPARTMAEILAVATHEFADKGLTGARIDAIAAATRTSKRMIYYYFGSKDGLYLAVLEEAYRRMRAIESDLHLGDLPPMEALQKLVEFTYDHHRDNEDFIRLVMSENIQRGDYLRQSSNIQQLNQNAIRSVRDVYDRGVAQGVFRSGLDPVDIHSAISAFTFFNVSNRHTFGVIFQNRASQDKADTLKREHVVDLILRFVSHQILI</sequence>
<dbReference type="OrthoDB" id="2356263at2"/>
<protein>
    <submittedName>
        <fullName evidence="5">TetR family transcriptional regulator</fullName>
    </submittedName>
</protein>
<dbReference type="InterPro" id="IPR050109">
    <property type="entry name" value="HTH-type_TetR-like_transc_reg"/>
</dbReference>
<dbReference type="AlphaFoldDB" id="A0A315EA38"/>
<dbReference type="PROSITE" id="PS50977">
    <property type="entry name" value="HTH_TETR_2"/>
    <property type="match status" value="1"/>
</dbReference>
<dbReference type="SUPFAM" id="SSF46689">
    <property type="entry name" value="Homeodomain-like"/>
    <property type="match status" value="1"/>
</dbReference>
<comment type="caution">
    <text evidence="5">The sequence shown here is derived from an EMBL/GenBank/DDBJ whole genome shotgun (WGS) entry which is preliminary data.</text>
</comment>
<dbReference type="InterPro" id="IPR036271">
    <property type="entry name" value="Tet_transcr_reg_TetR-rel_C_sf"/>
</dbReference>
<dbReference type="InterPro" id="IPR009057">
    <property type="entry name" value="Homeodomain-like_sf"/>
</dbReference>
<organism evidence="5 6">
    <name type="scientific">Limnohabitans parvus II-B4</name>
    <dbReference type="NCBI Taxonomy" id="1293052"/>
    <lineage>
        <taxon>Bacteria</taxon>
        <taxon>Pseudomonadati</taxon>
        <taxon>Pseudomonadota</taxon>
        <taxon>Betaproteobacteria</taxon>
        <taxon>Burkholderiales</taxon>
        <taxon>Comamonadaceae</taxon>
        <taxon>Limnohabitans</taxon>
    </lineage>
</organism>
<evidence type="ECO:0000313" key="6">
    <source>
        <dbReference type="Proteomes" id="UP000250790"/>
    </source>
</evidence>
<keyword evidence="1 2" id="KW-0238">DNA-binding</keyword>
<dbReference type="InterPro" id="IPR041474">
    <property type="entry name" value="NicS_C"/>
</dbReference>
<keyword evidence="6" id="KW-1185">Reference proteome</keyword>
<dbReference type="EMBL" id="NESN01000003">
    <property type="protein sequence ID" value="PUE53485.1"/>
    <property type="molecule type" value="Genomic_DNA"/>
</dbReference>
<reference evidence="5 6" key="1">
    <citation type="submission" date="2017-04" db="EMBL/GenBank/DDBJ databases">
        <title>Unexpected and diverse lifestyles within the genus Limnohabitans.</title>
        <authorList>
            <person name="Kasalicky V."/>
            <person name="Mehrshad M."/>
            <person name="Andrei S.-A."/>
            <person name="Salcher M."/>
            <person name="Kratochvilova H."/>
            <person name="Simek K."/>
            <person name="Ghai R."/>
        </authorList>
    </citation>
    <scope>NUCLEOTIDE SEQUENCE [LARGE SCALE GENOMIC DNA]</scope>
    <source>
        <strain evidence="5 6">II-B4</strain>
    </source>
</reference>
<feature type="domain" description="HTH tetR-type" evidence="4">
    <location>
        <begin position="28"/>
        <end position="88"/>
    </location>
</feature>
<dbReference type="Proteomes" id="UP000250790">
    <property type="component" value="Unassembled WGS sequence"/>
</dbReference>
<name>A0A315EA38_9BURK</name>
<gene>
    <name evidence="5" type="ORF">B9Z37_10560</name>
</gene>
<dbReference type="PANTHER" id="PTHR30328:SF54">
    <property type="entry name" value="HTH-TYPE TRANSCRIPTIONAL REPRESSOR SCO4008"/>
    <property type="match status" value="1"/>
</dbReference>
<feature type="region of interest" description="Disordered" evidence="3">
    <location>
        <begin position="1"/>
        <end position="25"/>
    </location>
</feature>
<evidence type="ECO:0000256" key="3">
    <source>
        <dbReference type="SAM" id="MobiDB-lite"/>
    </source>
</evidence>
<dbReference type="Pfam" id="PF00440">
    <property type="entry name" value="TetR_N"/>
    <property type="match status" value="1"/>
</dbReference>
<dbReference type="PRINTS" id="PR00455">
    <property type="entry name" value="HTHTETR"/>
</dbReference>